<dbReference type="InterPro" id="IPR042420">
    <property type="entry name" value="RAI14/UACA"/>
</dbReference>
<organism evidence="4 5">
    <name type="scientific">Scyliorhinus torazame</name>
    <name type="common">Cloudy catshark</name>
    <name type="synonym">Catulus torazame</name>
    <dbReference type="NCBI Taxonomy" id="75743"/>
    <lineage>
        <taxon>Eukaryota</taxon>
        <taxon>Metazoa</taxon>
        <taxon>Chordata</taxon>
        <taxon>Craniata</taxon>
        <taxon>Vertebrata</taxon>
        <taxon>Chondrichthyes</taxon>
        <taxon>Elasmobranchii</taxon>
        <taxon>Galeomorphii</taxon>
        <taxon>Galeoidea</taxon>
        <taxon>Carcharhiniformes</taxon>
        <taxon>Scyliorhinidae</taxon>
        <taxon>Scyliorhinus</taxon>
    </lineage>
</organism>
<protein>
    <submittedName>
        <fullName evidence="4">Uncharacterized protein</fullName>
    </submittedName>
</protein>
<accession>A0A401NML4</accession>
<dbReference type="SMART" id="SM00248">
    <property type="entry name" value="ANK"/>
    <property type="match status" value="1"/>
</dbReference>
<keyword evidence="5" id="KW-1185">Reference proteome</keyword>
<dbReference type="Proteomes" id="UP000288216">
    <property type="component" value="Unassembled WGS sequence"/>
</dbReference>
<dbReference type="GO" id="GO:0003779">
    <property type="term" value="F:actin binding"/>
    <property type="evidence" value="ECO:0007669"/>
    <property type="project" value="InterPro"/>
</dbReference>
<evidence type="ECO:0000256" key="3">
    <source>
        <dbReference type="PROSITE-ProRule" id="PRU00023"/>
    </source>
</evidence>
<dbReference type="SUPFAM" id="SSF48403">
    <property type="entry name" value="Ankyrin repeat"/>
    <property type="match status" value="1"/>
</dbReference>
<evidence type="ECO:0000313" key="5">
    <source>
        <dbReference type="Proteomes" id="UP000288216"/>
    </source>
</evidence>
<dbReference type="PANTHER" id="PTHR24129">
    <property type="entry name" value="ANKYCORBIN"/>
    <property type="match status" value="1"/>
</dbReference>
<evidence type="ECO:0000256" key="2">
    <source>
        <dbReference type="ARBA" id="ARBA00023054"/>
    </source>
</evidence>
<evidence type="ECO:0000256" key="1">
    <source>
        <dbReference type="ARBA" id="ARBA00022737"/>
    </source>
</evidence>
<proteinExistence type="predicted"/>
<dbReference type="PANTHER" id="PTHR24129:SF0">
    <property type="entry name" value="ANKYCORBIN"/>
    <property type="match status" value="1"/>
</dbReference>
<keyword evidence="1" id="KW-0677">Repeat</keyword>
<comment type="caution">
    <text evidence="4">The sequence shown here is derived from an EMBL/GenBank/DDBJ whole genome shotgun (WGS) entry which is preliminary data.</text>
</comment>
<dbReference type="PROSITE" id="PS50088">
    <property type="entry name" value="ANK_REPEAT"/>
    <property type="match status" value="1"/>
</dbReference>
<dbReference type="Pfam" id="PF12796">
    <property type="entry name" value="Ank_2"/>
    <property type="match status" value="1"/>
</dbReference>
<dbReference type="PROSITE" id="PS50297">
    <property type="entry name" value="ANK_REP_REGION"/>
    <property type="match status" value="1"/>
</dbReference>
<feature type="repeat" description="ANK" evidence="3">
    <location>
        <begin position="18"/>
        <end position="50"/>
    </location>
</feature>
<keyword evidence="3" id="KW-0040">ANK repeat</keyword>
<dbReference type="OrthoDB" id="341259at2759"/>
<gene>
    <name evidence="4" type="ORF">scyTo_0014437</name>
</gene>
<dbReference type="AlphaFoldDB" id="A0A401NML4"/>
<dbReference type="InterPro" id="IPR002110">
    <property type="entry name" value="Ankyrin_rpt"/>
</dbReference>
<name>A0A401NML4_SCYTO</name>
<dbReference type="EMBL" id="BFAA01007748">
    <property type="protein sequence ID" value="GCB62089.1"/>
    <property type="molecule type" value="Genomic_DNA"/>
</dbReference>
<dbReference type="Gene3D" id="1.25.40.20">
    <property type="entry name" value="Ankyrin repeat-containing domain"/>
    <property type="match status" value="1"/>
</dbReference>
<dbReference type="STRING" id="75743.A0A401NML4"/>
<sequence>MCRCLIVRGGDVNSRDKQGRTALMLACENDSVETVDVLVRSGANVSLVDALGHDAGHYSMVTGNTDILQLLHLAPHRSFWNSGRLCSL</sequence>
<dbReference type="InterPro" id="IPR036770">
    <property type="entry name" value="Ankyrin_rpt-contain_sf"/>
</dbReference>
<keyword evidence="2" id="KW-0175">Coiled coil</keyword>
<evidence type="ECO:0000313" key="4">
    <source>
        <dbReference type="EMBL" id="GCB62089.1"/>
    </source>
</evidence>
<reference evidence="4 5" key="1">
    <citation type="journal article" date="2018" name="Nat. Ecol. Evol.">
        <title>Shark genomes provide insights into elasmobranch evolution and the origin of vertebrates.</title>
        <authorList>
            <person name="Hara Y"/>
            <person name="Yamaguchi K"/>
            <person name="Onimaru K"/>
            <person name="Kadota M"/>
            <person name="Koyanagi M"/>
            <person name="Keeley SD"/>
            <person name="Tatsumi K"/>
            <person name="Tanaka K"/>
            <person name="Motone F"/>
            <person name="Kageyama Y"/>
            <person name="Nozu R"/>
            <person name="Adachi N"/>
            <person name="Nishimura O"/>
            <person name="Nakagawa R"/>
            <person name="Tanegashima C"/>
            <person name="Kiyatake I"/>
            <person name="Matsumoto R"/>
            <person name="Murakumo K"/>
            <person name="Nishida K"/>
            <person name="Terakita A"/>
            <person name="Kuratani S"/>
            <person name="Sato K"/>
            <person name="Hyodo S Kuraku.S."/>
        </authorList>
    </citation>
    <scope>NUCLEOTIDE SEQUENCE [LARGE SCALE GENOMIC DNA]</scope>
</reference>